<evidence type="ECO:0000259" key="10">
    <source>
        <dbReference type="PROSITE" id="PS50106"/>
    </source>
</evidence>
<dbReference type="GO" id="GO:0005737">
    <property type="term" value="C:cytoplasm"/>
    <property type="evidence" value="ECO:0007669"/>
    <property type="project" value="UniProtKB-SubCell"/>
</dbReference>
<evidence type="ECO:0000256" key="7">
    <source>
        <dbReference type="ARBA" id="ARBA00022737"/>
    </source>
</evidence>
<sequence>MIDYERPSPLGFGSAGRGVLVPELQTRTYTHTLAAMPQRYSHQRRKASTAAARRMERRRRDQGKSNNNSSNSNSSHSHHSKKLAMLSRSLILCHSKTTDDCPSPEERHAGEVSEGRRTWGPGWKTDLTAGDRAGYRDAENRQWKQSAMEKRGGTEAAKQPHHSTTLRENKKSLRRSFSIKESSIWRMCVATGPAEEVCGPQMADNSVQTEDKDTNVEPGRNGGELHRGCSFLSPDKLAPFNGQSLNDVAWMEGEGMRSVHIKAYSENTSCEDALQSHSVTMSPQHPALIPPSDHLSLSGYTDEEVMANNNHLKLPIPEVNEERCWETEKPEQNPPGQMAGNRTRSNSTSVHPYWIGDLESIIMKTPELYSSHPHGNGNLYGNRKSLSQQLEFPLTTTQPIHRPSRSLSSAQLVHSCSNVQAFIICNIVLMKGHGKGLGFSIVGGRDSMYGPMGIYVKTIFPGGAAAADGRLQEGDEILELNGESLHGLSHDEALHKFKQIKKGLLTLVVRTSLRVGALCGQAQVAQLCRSRSLSSTTGMARVSADMGDYNYLNNTCSNTLSIQGQPAKPRDRIMMEMILQKEAGVGLGIGLCCVPSGDGCPGIYIHTLSPGSVAHMDGRLRCGDEIMEINDTVVYNMALNDVYTVLSQCTPGPVQVIISRHPDPKVSEHQLNDAIAQAVENSKLRKDKSQWSIDGLRRLDSCSHSRQRCERCLERSFSQLTVQRAQKTMTRSCSDSTSSHHPNRCLTMHNIHNTHHNPSARVHSLDTAKSLTETWSENRLSVPVYPDDDYNVPYNSTAANLSTQQALDLAFRSNKSTSSLRAAPRRYCWRQDVTSEEGYNGDSSGSSRGSPVREDGLEPSSHSSCQQEAERIREQSVGSREDFPAACREDRLHTGESSAALCSQPKRGALRRQARIEQHNQEQLQDPWVRLSDGSPEEPPKVHHNHHQHLHLHRTQPAAMADEENNPELNSTATDVISDPPSDLTPDTQCETPPEAKKGPPVAPKPAWFRQSLKKLRNDQDHKKTAKPAEQRSSVGRNFGIKSASSGGNLSIKQKIHSFETFSTPESTEKGDNRRPVAPSTSLPVVEKDSRNHTSLPAEYGKSKNEMPKEIQASQSASAGETDSTPAVTCSSPQASSQTTATFSEAEPSTKSQGDPPPSDTTSPDPQSEMNDSHSAPVHNDINISPSKQEPEQESSSTESKVLPCAGLTSVTSYQAEGESPSEATEDGTEGDGSQSQEKLLSPTPTAPSSTGGLEGETLEKILAFSNQVSQALMRSLPMSSSHGNPRPKHTSAVDDNNPQDCDSALDTDRAFSVSLATLRECTIERGEGGAHDDAAGTSTCAHSVISAIPSEEIQRMIQEVKDLDEDTLKQLLDIHVVILHKEEGAGLGFSIAGGSDLESKATTVHKVFPSGLAAQEGTIQKGDEVLSINGQTLRGLAHTDATAAVRQARSLKLAVVVVCKRGGGEAQESGGCRTEESNTAVELQGDAVSVQLEKEAGGVGFILEGGKGSIHGDKPLVISRIFTGGTAEQSGLQCGDEVLQVQGISLQDMSRFEARNMIKGLPDGSITMVIRKRQERAE</sequence>
<dbReference type="InterPro" id="IPR001478">
    <property type="entry name" value="PDZ"/>
</dbReference>
<feature type="compositionally biased region" description="Low complexity" evidence="9">
    <location>
        <begin position="1131"/>
        <end position="1147"/>
    </location>
</feature>
<dbReference type="PANTHER" id="PTHR48484">
    <property type="entry name" value="PRO-INTERLEUKIN-16"/>
    <property type="match status" value="1"/>
</dbReference>
<dbReference type="GO" id="GO:0050930">
    <property type="term" value="P:induction of positive chemotaxis"/>
    <property type="evidence" value="ECO:0007669"/>
    <property type="project" value="InterPro"/>
</dbReference>
<keyword evidence="12" id="KW-1185">Reference proteome</keyword>
<organism evidence="11 12">
    <name type="scientific">Scomber scombrus</name>
    <name type="common">Atlantic mackerel</name>
    <name type="synonym">Scomber vernalis</name>
    <dbReference type="NCBI Taxonomy" id="13677"/>
    <lineage>
        <taxon>Eukaryota</taxon>
        <taxon>Metazoa</taxon>
        <taxon>Chordata</taxon>
        <taxon>Craniata</taxon>
        <taxon>Vertebrata</taxon>
        <taxon>Euteleostomi</taxon>
        <taxon>Actinopterygii</taxon>
        <taxon>Neopterygii</taxon>
        <taxon>Teleostei</taxon>
        <taxon>Neoteleostei</taxon>
        <taxon>Acanthomorphata</taxon>
        <taxon>Pelagiaria</taxon>
        <taxon>Scombriformes</taxon>
        <taxon>Scombridae</taxon>
        <taxon>Scomber</taxon>
    </lineage>
</organism>
<name>A0AAV1PEU4_SCOSC</name>
<feature type="compositionally biased region" description="Polar residues" evidence="9">
    <location>
        <begin position="1232"/>
        <end position="1252"/>
    </location>
</feature>
<keyword evidence="8" id="KW-0539">Nucleus</keyword>
<feature type="region of interest" description="Disordered" evidence="9">
    <location>
        <begin position="1063"/>
        <end position="1254"/>
    </location>
</feature>
<feature type="compositionally biased region" description="Basic and acidic residues" evidence="9">
    <location>
        <begin position="133"/>
        <end position="153"/>
    </location>
</feature>
<dbReference type="GO" id="GO:0005125">
    <property type="term" value="F:cytokine activity"/>
    <property type="evidence" value="ECO:0007669"/>
    <property type="project" value="InterPro"/>
</dbReference>
<dbReference type="GO" id="GO:0005634">
    <property type="term" value="C:nucleus"/>
    <property type="evidence" value="ECO:0007669"/>
    <property type="project" value="UniProtKB-SubCell"/>
</dbReference>
<evidence type="ECO:0000256" key="3">
    <source>
        <dbReference type="ARBA" id="ARBA00004613"/>
    </source>
</evidence>
<evidence type="ECO:0000256" key="4">
    <source>
        <dbReference type="ARBA" id="ARBA00022490"/>
    </source>
</evidence>
<dbReference type="CDD" id="cd06762">
    <property type="entry name" value="PDZ6_PDZD2-PDZ3_hPro-IL-16-like"/>
    <property type="match status" value="1"/>
</dbReference>
<feature type="compositionally biased region" description="Low complexity" evidence="9">
    <location>
        <begin position="65"/>
        <end position="75"/>
    </location>
</feature>
<dbReference type="CDD" id="cd06760">
    <property type="entry name" value="PDZ4_PDZD2-PDZ2_hPro-IL-16-like"/>
    <property type="match status" value="1"/>
</dbReference>
<gene>
    <name evidence="11" type="ORF">FSCOSCO3_A031302</name>
</gene>
<dbReference type="FunFam" id="2.30.42.10:FF:000102">
    <property type="entry name" value="Putative pro-interleukin-16"/>
    <property type="match status" value="1"/>
</dbReference>
<dbReference type="CDD" id="cd06763">
    <property type="entry name" value="PDZ7_PDZD2-PDZ4_hPro-IL-16-like"/>
    <property type="match status" value="1"/>
</dbReference>
<dbReference type="SUPFAM" id="SSF50156">
    <property type="entry name" value="PDZ domain-like"/>
    <property type="match status" value="4"/>
</dbReference>
<keyword evidence="6" id="KW-0597">Phosphoprotein</keyword>
<protein>
    <submittedName>
        <fullName evidence="11">Pro-interleukin-16</fullName>
    </submittedName>
</protein>
<comment type="subcellular location">
    <subcellularLocation>
        <location evidence="2">Cytoplasm</location>
    </subcellularLocation>
    <subcellularLocation>
        <location evidence="1">Nucleus</location>
    </subcellularLocation>
    <subcellularLocation>
        <location evidence="3">Secreted</location>
    </subcellularLocation>
</comment>
<dbReference type="FunFam" id="2.30.42.10:FF:000127">
    <property type="entry name" value="Pro-interleukin-16"/>
    <property type="match status" value="1"/>
</dbReference>
<dbReference type="SMART" id="SM00228">
    <property type="entry name" value="PDZ"/>
    <property type="match status" value="4"/>
</dbReference>
<feature type="domain" description="PDZ" evidence="10">
    <location>
        <begin position="426"/>
        <end position="512"/>
    </location>
</feature>
<dbReference type="Proteomes" id="UP001314229">
    <property type="component" value="Unassembled WGS sequence"/>
</dbReference>
<feature type="region of interest" description="Disordered" evidence="9">
    <location>
        <begin position="32"/>
        <end position="82"/>
    </location>
</feature>
<feature type="compositionally biased region" description="Polar residues" evidence="9">
    <location>
        <begin position="1112"/>
        <end position="1130"/>
    </location>
</feature>
<dbReference type="GO" id="GO:0042609">
    <property type="term" value="F:CD4 receptor binding"/>
    <property type="evidence" value="ECO:0007669"/>
    <property type="project" value="TreeGrafter"/>
</dbReference>
<dbReference type="EMBL" id="CAWUFR010000157">
    <property type="protein sequence ID" value="CAK6970432.1"/>
    <property type="molecule type" value="Genomic_DNA"/>
</dbReference>
<dbReference type="Gene3D" id="2.30.42.10">
    <property type="match status" value="4"/>
</dbReference>
<feature type="region of interest" description="Disordered" evidence="9">
    <location>
        <begin position="326"/>
        <end position="347"/>
    </location>
</feature>
<dbReference type="PROSITE" id="PS50106">
    <property type="entry name" value="PDZ"/>
    <property type="match status" value="4"/>
</dbReference>
<dbReference type="GO" id="GO:0005576">
    <property type="term" value="C:extracellular region"/>
    <property type="evidence" value="ECO:0007669"/>
    <property type="project" value="UniProtKB-SubCell"/>
</dbReference>
<dbReference type="InterPro" id="IPR055287">
    <property type="entry name" value="IL-16-like"/>
</dbReference>
<keyword evidence="5" id="KW-0964">Secreted</keyword>
<evidence type="ECO:0000256" key="6">
    <source>
        <dbReference type="ARBA" id="ARBA00022553"/>
    </source>
</evidence>
<dbReference type="Pfam" id="PF00595">
    <property type="entry name" value="PDZ"/>
    <property type="match status" value="4"/>
</dbReference>
<feature type="compositionally biased region" description="Basic and acidic residues" evidence="9">
    <location>
        <begin position="868"/>
        <end position="894"/>
    </location>
</feature>
<keyword evidence="7" id="KW-0677">Repeat</keyword>
<evidence type="ECO:0000313" key="12">
    <source>
        <dbReference type="Proteomes" id="UP001314229"/>
    </source>
</evidence>
<feature type="compositionally biased region" description="Basic residues" evidence="9">
    <location>
        <begin position="942"/>
        <end position="954"/>
    </location>
</feature>
<evidence type="ECO:0000256" key="9">
    <source>
        <dbReference type="SAM" id="MobiDB-lite"/>
    </source>
</evidence>
<feature type="domain" description="PDZ" evidence="10">
    <location>
        <begin position="576"/>
        <end position="646"/>
    </location>
</feature>
<evidence type="ECO:0000313" key="11">
    <source>
        <dbReference type="EMBL" id="CAK6970432.1"/>
    </source>
</evidence>
<feature type="region of interest" description="Disordered" evidence="9">
    <location>
        <begin position="96"/>
        <end position="173"/>
    </location>
</feature>
<accession>A0AAV1PEU4</accession>
<dbReference type="GO" id="GO:0030595">
    <property type="term" value="P:leukocyte chemotaxis"/>
    <property type="evidence" value="ECO:0007669"/>
    <property type="project" value="TreeGrafter"/>
</dbReference>
<dbReference type="CDD" id="cd06759">
    <property type="entry name" value="PDZ3_PDZD2-PDZ1_hPro-IL-16-like"/>
    <property type="match status" value="1"/>
</dbReference>
<reference evidence="11 12" key="1">
    <citation type="submission" date="2024-01" db="EMBL/GenBank/DDBJ databases">
        <authorList>
            <person name="Alioto T."/>
            <person name="Alioto T."/>
            <person name="Gomez Garrido J."/>
        </authorList>
    </citation>
    <scope>NUCLEOTIDE SEQUENCE [LARGE SCALE GENOMIC DNA]</scope>
</reference>
<evidence type="ECO:0000256" key="5">
    <source>
        <dbReference type="ARBA" id="ARBA00022525"/>
    </source>
</evidence>
<feature type="region of interest" description="Disordered" evidence="9">
    <location>
        <begin position="1277"/>
        <end position="1305"/>
    </location>
</feature>
<feature type="domain" description="PDZ" evidence="10">
    <location>
        <begin position="1377"/>
        <end position="1449"/>
    </location>
</feature>
<keyword evidence="4" id="KW-0963">Cytoplasm</keyword>
<comment type="caution">
    <text evidence="11">The sequence shown here is derived from an EMBL/GenBank/DDBJ whole genome shotgun (WGS) entry which is preliminary data.</text>
</comment>
<evidence type="ECO:0000256" key="8">
    <source>
        <dbReference type="ARBA" id="ARBA00023242"/>
    </source>
</evidence>
<evidence type="ECO:0000256" key="1">
    <source>
        <dbReference type="ARBA" id="ARBA00004123"/>
    </source>
</evidence>
<evidence type="ECO:0000256" key="2">
    <source>
        <dbReference type="ARBA" id="ARBA00004496"/>
    </source>
</evidence>
<dbReference type="FunFam" id="2.30.42.10:FF:000122">
    <property type="entry name" value="Pro-interleukin-16"/>
    <property type="match status" value="1"/>
</dbReference>
<dbReference type="PANTHER" id="PTHR48484:SF2">
    <property type="entry name" value="PRO-INTERLEUKIN-16"/>
    <property type="match status" value="1"/>
</dbReference>
<dbReference type="InterPro" id="IPR036034">
    <property type="entry name" value="PDZ_sf"/>
</dbReference>
<feature type="compositionally biased region" description="Basic and acidic residues" evidence="9">
    <location>
        <begin position="96"/>
        <end position="117"/>
    </location>
</feature>
<feature type="region of interest" description="Disordered" evidence="9">
    <location>
        <begin position="835"/>
        <end position="1048"/>
    </location>
</feature>
<feature type="compositionally biased region" description="Basic and acidic residues" evidence="9">
    <location>
        <begin position="1016"/>
        <end position="1030"/>
    </location>
</feature>
<proteinExistence type="predicted"/>
<feature type="domain" description="PDZ" evidence="10">
    <location>
        <begin position="1490"/>
        <end position="1574"/>
    </location>
</feature>